<keyword evidence="9" id="KW-0687">Ribonucleoprotein</keyword>
<dbReference type="InterPro" id="IPR047575">
    <property type="entry name" value="Sm"/>
</dbReference>
<proteinExistence type="inferred from homology"/>
<evidence type="ECO:0000256" key="4">
    <source>
        <dbReference type="ARBA" id="ARBA00022728"/>
    </source>
</evidence>
<dbReference type="OMA" id="FCFDERP"/>
<evidence type="ECO:0000256" key="6">
    <source>
        <dbReference type="ARBA" id="ARBA00022990"/>
    </source>
</evidence>
<feature type="region of interest" description="Disordered" evidence="12">
    <location>
        <begin position="1"/>
        <end position="37"/>
    </location>
</feature>
<evidence type="ECO:0000256" key="2">
    <source>
        <dbReference type="ARBA" id="ARBA00006850"/>
    </source>
</evidence>
<dbReference type="GO" id="GO:0097526">
    <property type="term" value="C:spliceosomal tri-snRNP complex"/>
    <property type="evidence" value="ECO:0007669"/>
    <property type="project" value="TreeGrafter"/>
</dbReference>
<dbReference type="Pfam" id="PF01423">
    <property type="entry name" value="LSM"/>
    <property type="match status" value="1"/>
</dbReference>
<evidence type="ECO:0000256" key="1">
    <source>
        <dbReference type="ARBA" id="ARBA00004123"/>
    </source>
</evidence>
<dbReference type="InterPro" id="IPR001163">
    <property type="entry name" value="Sm_dom_euk/arc"/>
</dbReference>
<protein>
    <recommendedName>
        <fullName evidence="11">U6 snRNA-associated Sm-like protein LSm7</fullName>
    </recommendedName>
</protein>
<dbReference type="GO" id="GO:1990726">
    <property type="term" value="C:Lsm1-7-Pat1 complex"/>
    <property type="evidence" value="ECO:0007669"/>
    <property type="project" value="TreeGrafter"/>
</dbReference>
<dbReference type="AlphaFoldDB" id="A0A401SFZ7"/>
<dbReference type="OrthoDB" id="2146at2759"/>
<dbReference type="GO" id="GO:0071013">
    <property type="term" value="C:catalytic step 2 spliceosome"/>
    <property type="evidence" value="ECO:0007669"/>
    <property type="project" value="TreeGrafter"/>
</dbReference>
<keyword evidence="8" id="KW-0539">Nucleus</keyword>
<dbReference type="Gene3D" id="2.30.30.100">
    <property type="match status" value="1"/>
</dbReference>
<dbReference type="InterPro" id="IPR044641">
    <property type="entry name" value="Lsm7/SmG-like"/>
</dbReference>
<sequence length="167" mass="18601">MKTGGDRPIIFCFDERPTRSRPRPRPRPEERGRGRGRGVYEQELGSAVGVKGHGVGRSEVVAAMMADKEKKKKESILDLSKYIDKTIRVKFQGGREASGILKGFDPLLNLVLDGTIEYVRDPDDQYKLTEDTRQLGLVVCRGTSVVLICPQDGMEAIPNPFIQQQDG</sequence>
<evidence type="ECO:0000256" key="8">
    <source>
        <dbReference type="ARBA" id="ARBA00023242"/>
    </source>
</evidence>
<dbReference type="InterPro" id="IPR017132">
    <property type="entry name" value="Lsm7"/>
</dbReference>
<dbReference type="FunFam" id="2.30.30.100:FF:000025">
    <property type="entry name" value="U6 snRNA-associated Sm-like protein LSm7"/>
    <property type="match status" value="1"/>
</dbReference>
<keyword evidence="4" id="KW-0747">Spliceosome</keyword>
<evidence type="ECO:0000256" key="12">
    <source>
        <dbReference type="SAM" id="MobiDB-lite"/>
    </source>
</evidence>
<dbReference type="GO" id="GO:0000956">
    <property type="term" value="P:nuclear-transcribed mRNA catabolic process"/>
    <property type="evidence" value="ECO:0007669"/>
    <property type="project" value="InterPro"/>
</dbReference>
<dbReference type="GO" id="GO:0071004">
    <property type="term" value="C:U2-type prespliceosome"/>
    <property type="evidence" value="ECO:0007669"/>
    <property type="project" value="TreeGrafter"/>
</dbReference>
<comment type="subunit">
    <text evidence="10">Component of the precatalytic spliceosome (spliceosome B complex). Component of the U4/U6-U5 tri-snRNP complex, a building block of the precatalytic spliceosome (spliceosome B complex). The U4/U6-U5 tri-snRNP complex is composed of the U4, U6 and U5 snRNAs and at least PRPF3, PRPF4, PRPF6, PRPF8, PRPF31, SNRNP200, TXNL4A, SNRNP40, SNRPB, SNRPD1, SNRPD2, SNRPD3, SNRPE, SNRPF, SNRPG, DDX23, CD2BP2, PPIH, SNU13, EFTUD2, SART1 and USP39, plus LSM2, LSM3, LSM4, LSM5, LSM6, LSM7 and LSM8. LSM2, LSM3, LSM4, LSM5, LSM6, LSM7 and LSM8 form a heptameric, ring-shaped subcomplex (the LSM2-8 complex) that is part of the U4/U6-U5 tri-snRNP complex and the precatalytic spliceosome. Interacts with TACC1.</text>
</comment>
<keyword evidence="15" id="KW-1185">Reference proteome</keyword>
<dbReference type="STRING" id="137246.A0A401SFZ7"/>
<keyword evidence="7" id="KW-0508">mRNA splicing</keyword>
<keyword evidence="5" id="KW-0694">RNA-binding</keyword>
<evidence type="ECO:0000313" key="14">
    <source>
        <dbReference type="EMBL" id="GCC29336.1"/>
    </source>
</evidence>
<evidence type="ECO:0000256" key="11">
    <source>
        <dbReference type="ARBA" id="ARBA00067761"/>
    </source>
</evidence>
<name>A0A401SFZ7_CHIPU</name>
<comment type="similarity">
    <text evidence="2">Belongs to the snRNP Sm proteins family.</text>
</comment>
<evidence type="ECO:0000256" key="7">
    <source>
        <dbReference type="ARBA" id="ARBA00023187"/>
    </source>
</evidence>
<reference evidence="14 15" key="1">
    <citation type="journal article" date="2018" name="Nat. Ecol. Evol.">
        <title>Shark genomes provide insights into elasmobranch evolution and the origin of vertebrates.</title>
        <authorList>
            <person name="Hara Y"/>
            <person name="Yamaguchi K"/>
            <person name="Onimaru K"/>
            <person name="Kadota M"/>
            <person name="Koyanagi M"/>
            <person name="Keeley SD"/>
            <person name="Tatsumi K"/>
            <person name="Tanaka K"/>
            <person name="Motone F"/>
            <person name="Kageyama Y"/>
            <person name="Nozu R"/>
            <person name="Adachi N"/>
            <person name="Nishimura O"/>
            <person name="Nakagawa R"/>
            <person name="Tanegashima C"/>
            <person name="Kiyatake I"/>
            <person name="Matsumoto R"/>
            <person name="Murakumo K"/>
            <person name="Nishida K"/>
            <person name="Terakita A"/>
            <person name="Kuratani S"/>
            <person name="Sato K"/>
            <person name="Hyodo S Kuraku.S."/>
        </authorList>
    </citation>
    <scope>NUCLEOTIDE SEQUENCE [LARGE SCALE GENOMIC DNA]</scope>
</reference>
<feature type="domain" description="Sm" evidence="13">
    <location>
        <begin position="74"/>
        <end position="154"/>
    </location>
</feature>
<evidence type="ECO:0000313" key="15">
    <source>
        <dbReference type="Proteomes" id="UP000287033"/>
    </source>
</evidence>
<evidence type="ECO:0000256" key="10">
    <source>
        <dbReference type="ARBA" id="ARBA00065431"/>
    </source>
</evidence>
<comment type="caution">
    <text evidence="14">The sequence shown here is derived from an EMBL/GenBank/DDBJ whole genome shotgun (WGS) entry which is preliminary data.</text>
</comment>
<accession>A0A401SFZ7</accession>
<dbReference type="GO" id="GO:0005688">
    <property type="term" value="C:U6 snRNP"/>
    <property type="evidence" value="ECO:0007669"/>
    <property type="project" value="TreeGrafter"/>
</dbReference>
<organism evidence="14 15">
    <name type="scientific">Chiloscyllium punctatum</name>
    <name type="common">Brownbanded bambooshark</name>
    <name type="synonym">Hemiscyllium punctatum</name>
    <dbReference type="NCBI Taxonomy" id="137246"/>
    <lineage>
        <taxon>Eukaryota</taxon>
        <taxon>Metazoa</taxon>
        <taxon>Chordata</taxon>
        <taxon>Craniata</taxon>
        <taxon>Vertebrata</taxon>
        <taxon>Chondrichthyes</taxon>
        <taxon>Elasmobranchii</taxon>
        <taxon>Galeomorphii</taxon>
        <taxon>Galeoidea</taxon>
        <taxon>Orectolobiformes</taxon>
        <taxon>Hemiscylliidae</taxon>
        <taxon>Chiloscyllium</taxon>
    </lineage>
</organism>
<dbReference type="PANTHER" id="PTHR10553">
    <property type="entry name" value="SMALL NUCLEAR RIBONUCLEOPROTEIN"/>
    <property type="match status" value="1"/>
</dbReference>
<dbReference type="Proteomes" id="UP000287033">
    <property type="component" value="Unassembled WGS sequence"/>
</dbReference>
<evidence type="ECO:0000256" key="9">
    <source>
        <dbReference type="ARBA" id="ARBA00023274"/>
    </source>
</evidence>
<dbReference type="GO" id="GO:0000398">
    <property type="term" value="P:mRNA splicing, via spliceosome"/>
    <property type="evidence" value="ECO:0007669"/>
    <property type="project" value="InterPro"/>
</dbReference>
<evidence type="ECO:0000259" key="13">
    <source>
        <dbReference type="PROSITE" id="PS52002"/>
    </source>
</evidence>
<comment type="subcellular location">
    <subcellularLocation>
        <location evidence="1">Nucleus</location>
    </subcellularLocation>
</comment>
<gene>
    <name evidence="14" type="ORF">chiPu_0007776</name>
</gene>
<dbReference type="CDD" id="cd01729">
    <property type="entry name" value="LSm7"/>
    <property type="match status" value="1"/>
</dbReference>
<dbReference type="EMBL" id="BEZZ01000245">
    <property type="protein sequence ID" value="GCC29336.1"/>
    <property type="molecule type" value="Genomic_DNA"/>
</dbReference>
<dbReference type="PANTHER" id="PTHR10553:SF5">
    <property type="entry name" value="U6 SNRNA-ASSOCIATED SM-LIKE PROTEIN LSM7"/>
    <property type="match status" value="1"/>
</dbReference>
<keyword evidence="6" id="KW-0007">Acetylation</keyword>
<dbReference type="InterPro" id="IPR010920">
    <property type="entry name" value="LSM_dom_sf"/>
</dbReference>
<dbReference type="SMART" id="SM00651">
    <property type="entry name" value="Sm"/>
    <property type="match status" value="1"/>
</dbReference>
<dbReference type="SUPFAM" id="SSF50182">
    <property type="entry name" value="Sm-like ribonucleoproteins"/>
    <property type="match status" value="1"/>
</dbReference>
<evidence type="ECO:0000256" key="3">
    <source>
        <dbReference type="ARBA" id="ARBA00022664"/>
    </source>
</evidence>
<dbReference type="GO" id="GO:0003723">
    <property type="term" value="F:RNA binding"/>
    <property type="evidence" value="ECO:0007669"/>
    <property type="project" value="UniProtKB-KW"/>
</dbReference>
<dbReference type="PROSITE" id="PS52002">
    <property type="entry name" value="SM"/>
    <property type="match status" value="1"/>
</dbReference>
<evidence type="ECO:0000256" key="5">
    <source>
        <dbReference type="ARBA" id="ARBA00022884"/>
    </source>
</evidence>
<keyword evidence="3" id="KW-0507">mRNA processing</keyword>
<dbReference type="GO" id="GO:0005689">
    <property type="term" value="C:U12-type spliceosomal complex"/>
    <property type="evidence" value="ECO:0007669"/>
    <property type="project" value="TreeGrafter"/>
</dbReference>